<reference evidence="11" key="1">
    <citation type="submission" date="2014-12" db="EMBL/GenBank/DDBJ databases">
        <title>Genome Sequence of Valsa Canker Pathogens Uncovers a Specific Adaption of Colonization on Woody Bark.</title>
        <authorList>
            <person name="Yin Z."/>
            <person name="Liu H."/>
            <person name="Gao X."/>
            <person name="Li Z."/>
            <person name="Song N."/>
            <person name="Ke X."/>
            <person name="Dai Q."/>
            <person name="Wu Y."/>
            <person name="Sun Y."/>
            <person name="Xu J.-R."/>
            <person name="Kang Z.K."/>
            <person name="Wang L."/>
            <person name="Huang L."/>
        </authorList>
    </citation>
    <scope>NUCLEOTIDE SEQUENCE [LARGE SCALE GENOMIC DNA]</scope>
    <source>
        <strain evidence="11">SXYL134</strain>
    </source>
</reference>
<dbReference type="AlphaFoldDB" id="A0A194V203"/>
<feature type="transmembrane region" description="Helical" evidence="9">
    <location>
        <begin position="615"/>
        <end position="635"/>
    </location>
</feature>
<dbReference type="GO" id="GO:0005886">
    <property type="term" value="C:plasma membrane"/>
    <property type="evidence" value="ECO:0007669"/>
    <property type="project" value="TreeGrafter"/>
</dbReference>
<feature type="transmembrane region" description="Helical" evidence="9">
    <location>
        <begin position="532"/>
        <end position="552"/>
    </location>
</feature>
<feature type="compositionally biased region" description="Polar residues" evidence="8">
    <location>
        <begin position="317"/>
        <end position="329"/>
    </location>
</feature>
<keyword evidence="5" id="KW-0677">Repeat</keyword>
<feature type="transmembrane region" description="Helical" evidence="9">
    <location>
        <begin position="564"/>
        <end position="582"/>
    </location>
</feature>
<comment type="subcellular location">
    <subcellularLocation>
        <location evidence="1">Membrane</location>
        <topology evidence="1">Multi-pass membrane protein</topology>
    </subcellularLocation>
</comment>
<feature type="compositionally biased region" description="Basic and acidic residues" evidence="8">
    <location>
        <begin position="1"/>
        <end position="17"/>
    </location>
</feature>
<name>A0A194V203_CYTMA</name>
<dbReference type="EMBL" id="KN714706">
    <property type="protein sequence ID" value="KUI57944.1"/>
    <property type="molecule type" value="Genomic_DNA"/>
</dbReference>
<evidence type="ECO:0000256" key="1">
    <source>
        <dbReference type="ARBA" id="ARBA00004141"/>
    </source>
</evidence>
<feature type="transmembrane region" description="Helical" evidence="9">
    <location>
        <begin position="436"/>
        <end position="457"/>
    </location>
</feature>
<evidence type="ECO:0000256" key="2">
    <source>
        <dbReference type="ARBA" id="ARBA00006175"/>
    </source>
</evidence>
<dbReference type="CDD" id="cd00333">
    <property type="entry name" value="MIP"/>
    <property type="match status" value="1"/>
</dbReference>
<organism evidence="10 11">
    <name type="scientific">Cytospora mali</name>
    <name type="common">Apple Valsa canker fungus</name>
    <name type="synonym">Valsa mali</name>
    <dbReference type="NCBI Taxonomy" id="578113"/>
    <lineage>
        <taxon>Eukaryota</taxon>
        <taxon>Fungi</taxon>
        <taxon>Dikarya</taxon>
        <taxon>Ascomycota</taxon>
        <taxon>Pezizomycotina</taxon>
        <taxon>Sordariomycetes</taxon>
        <taxon>Sordariomycetidae</taxon>
        <taxon>Diaporthales</taxon>
        <taxon>Cytosporaceae</taxon>
        <taxon>Cytospora</taxon>
    </lineage>
</organism>
<feature type="region of interest" description="Disordered" evidence="8">
    <location>
        <begin position="1"/>
        <end position="138"/>
    </location>
</feature>
<sequence length="696" mass="75910">MADEQPHQSVEKMDTIPESRPASPIQPEPTHQPQRRVGGLGLPAALKRTSTQPTISESDAEQQNGGPATRHRRGLSGSNSLRPVDSNRSRARAGSTSSSRYRRSANLDRQPTFIAQGMRKRTTTWNLNGPNALGGGPVRRRTILLGNGASSAVDAGGDGGSQAGFTLAGPGNPLDTIVANQPYVDPGYLDLNPAYEQAPNSRPVWGLAKPLPHVVRPGMIPTRTEILEQTPGQMQHEQQATEEFDLEAGRVESTMNPHKISSALQAAQQDREFRLIRTYTGQSNFGGGARRKASVSSGQGRQSVSENTGKPDKTEPEQASQRTRRQSVTIKELSSVAEQLTPDENNTSNDVEYFPELEEEKLDDDWIEDPGQLNPFDPELDEIHNLHTHWSVIRLKFREPLAELLAVVCQLTLGFCTDLVVTCSNGQAGNGISADWAWGLASMLGIYIAGGISGAHLNPAMSIMLWIYRGFPLRKMPLYAIAQVLGAFIAALISFGLFRNSIIEYSNTADWAATGSASAFITYPRNTWIDPVTAFFSEFTGTAILAIAVLALGDDSNAPPGAGMNAFIVGLIITVLSMALGWNTGLAMNPARDIGPRLALLALGYGTESTFKGSYWFWGPWCGPILGALFGAFLYDGAIFVGGESPVNYPRRRIKRALHKKKNKWNKRFQTVTRGIRVGRPKYASDEWKFEVEQAR</sequence>
<dbReference type="STRING" id="694573.A0A194V203"/>
<evidence type="ECO:0000313" key="11">
    <source>
        <dbReference type="Proteomes" id="UP000078576"/>
    </source>
</evidence>
<keyword evidence="4 9" id="KW-0812">Transmembrane</keyword>
<dbReference type="NCBIfam" id="TIGR00861">
    <property type="entry name" value="MIP"/>
    <property type="match status" value="1"/>
</dbReference>
<keyword evidence="6 9" id="KW-1133">Transmembrane helix</keyword>
<evidence type="ECO:0000313" key="10">
    <source>
        <dbReference type="EMBL" id="KUI57944.1"/>
    </source>
</evidence>
<dbReference type="PANTHER" id="PTHR43829">
    <property type="entry name" value="AQUAPORIN OR AQUAGLYCEROPORIN RELATED"/>
    <property type="match status" value="1"/>
</dbReference>
<dbReference type="SUPFAM" id="SSF81338">
    <property type="entry name" value="Aquaporin-like"/>
    <property type="match status" value="1"/>
</dbReference>
<feature type="transmembrane region" description="Helical" evidence="9">
    <location>
        <begin position="478"/>
        <end position="498"/>
    </location>
</feature>
<accession>A0A194V203</accession>
<dbReference type="InterPro" id="IPR023271">
    <property type="entry name" value="Aquaporin-like"/>
</dbReference>
<evidence type="ECO:0000256" key="8">
    <source>
        <dbReference type="SAM" id="MobiDB-lite"/>
    </source>
</evidence>
<dbReference type="Pfam" id="PF00230">
    <property type="entry name" value="MIP"/>
    <property type="match status" value="1"/>
</dbReference>
<dbReference type="FunFam" id="1.20.1080.10:FF:000022">
    <property type="entry name" value="MIP aquaporin"/>
    <property type="match status" value="1"/>
</dbReference>
<evidence type="ECO:0000256" key="9">
    <source>
        <dbReference type="SAM" id="Phobius"/>
    </source>
</evidence>
<dbReference type="OrthoDB" id="3222at2759"/>
<feature type="compositionally biased region" description="Polar residues" evidence="8">
    <location>
        <begin position="48"/>
        <end position="66"/>
    </location>
</feature>
<feature type="compositionally biased region" description="Low complexity" evidence="8">
    <location>
        <begin position="294"/>
        <end position="305"/>
    </location>
</feature>
<evidence type="ECO:0000256" key="5">
    <source>
        <dbReference type="ARBA" id="ARBA00022737"/>
    </source>
</evidence>
<keyword evidence="7 9" id="KW-0472">Membrane</keyword>
<evidence type="ECO:0000256" key="7">
    <source>
        <dbReference type="ARBA" id="ARBA00023136"/>
    </source>
</evidence>
<evidence type="ECO:0000256" key="6">
    <source>
        <dbReference type="ARBA" id="ARBA00022989"/>
    </source>
</evidence>
<gene>
    <name evidence="10" type="ORF">VP1G_05268</name>
</gene>
<protein>
    <recommendedName>
        <fullName evidence="12">Aquaporin-like protein</fullName>
    </recommendedName>
</protein>
<dbReference type="InterPro" id="IPR050363">
    <property type="entry name" value="MIP/Aquaporin"/>
</dbReference>
<dbReference type="PANTHER" id="PTHR43829:SF24">
    <property type="entry name" value="MIP AQUAPORIN (EUROFUNG)"/>
    <property type="match status" value="1"/>
</dbReference>
<dbReference type="GO" id="GO:0015250">
    <property type="term" value="F:water channel activity"/>
    <property type="evidence" value="ECO:0007669"/>
    <property type="project" value="TreeGrafter"/>
</dbReference>
<dbReference type="PRINTS" id="PR00783">
    <property type="entry name" value="MINTRINSICP"/>
</dbReference>
<evidence type="ECO:0000256" key="4">
    <source>
        <dbReference type="ARBA" id="ARBA00022692"/>
    </source>
</evidence>
<comment type="similarity">
    <text evidence="2">Belongs to the MIP/aquaporin (TC 1.A.8) family.</text>
</comment>
<dbReference type="Proteomes" id="UP000078576">
    <property type="component" value="Unassembled WGS sequence"/>
</dbReference>
<dbReference type="GO" id="GO:0015254">
    <property type="term" value="F:glycerol channel activity"/>
    <property type="evidence" value="ECO:0007669"/>
    <property type="project" value="TreeGrafter"/>
</dbReference>
<dbReference type="InterPro" id="IPR000425">
    <property type="entry name" value="MIP"/>
</dbReference>
<dbReference type="Gene3D" id="1.20.1080.10">
    <property type="entry name" value="Glycerol uptake facilitator protein"/>
    <property type="match status" value="1"/>
</dbReference>
<proteinExistence type="inferred from homology"/>
<evidence type="ECO:0000256" key="3">
    <source>
        <dbReference type="ARBA" id="ARBA00022448"/>
    </source>
</evidence>
<feature type="region of interest" description="Disordered" evidence="8">
    <location>
        <begin position="279"/>
        <end position="330"/>
    </location>
</feature>
<keyword evidence="11" id="KW-1185">Reference proteome</keyword>
<keyword evidence="3" id="KW-0813">Transport</keyword>
<evidence type="ECO:0008006" key="12">
    <source>
        <dbReference type="Google" id="ProtNLM"/>
    </source>
</evidence>